<proteinExistence type="predicted"/>
<keyword evidence="1" id="KW-1133">Transmembrane helix</keyword>
<sequence>MNYSISTRMRLISLWRQTSGSLTLEASMVLPWVMIIVFLVLLFALYVSQQAQLYYSASITAERAAFDWSNSAKDPRTGAYRPGQYDGLYWRLKDDALLLGWFGLATGDSSSVSVPIDSDASEAQGGSASEKLARMGASMPDSMFGEIRFRNIGIKRTVSVQARAAWLPAGLVEFRGQRQASANVSALVVEPTELIRTFDLIRYYSAKMKDSPQGATALRDKAASVLLKRQPR</sequence>
<keyword evidence="1" id="KW-0812">Transmembrane</keyword>
<keyword evidence="3" id="KW-1185">Reference proteome</keyword>
<evidence type="ECO:0000313" key="2">
    <source>
        <dbReference type="EMBL" id="MFC5531626.1"/>
    </source>
</evidence>
<dbReference type="EMBL" id="JBHSNC010000055">
    <property type="protein sequence ID" value="MFC5531626.1"/>
    <property type="molecule type" value="Genomic_DNA"/>
</dbReference>
<evidence type="ECO:0000313" key="3">
    <source>
        <dbReference type="Proteomes" id="UP001596108"/>
    </source>
</evidence>
<gene>
    <name evidence="2" type="ORF">ACFPQ4_19605</name>
</gene>
<dbReference type="RefSeq" id="WP_378113585.1">
    <property type="nucleotide sequence ID" value="NZ_JBHSNC010000055.1"/>
</dbReference>
<reference evidence="3" key="1">
    <citation type="journal article" date="2019" name="Int. J. Syst. Evol. Microbiol.">
        <title>The Global Catalogue of Microorganisms (GCM) 10K type strain sequencing project: providing services to taxonomists for standard genome sequencing and annotation.</title>
        <authorList>
            <consortium name="The Broad Institute Genomics Platform"/>
            <consortium name="The Broad Institute Genome Sequencing Center for Infectious Disease"/>
            <person name="Wu L."/>
            <person name="Ma J."/>
        </authorList>
    </citation>
    <scope>NUCLEOTIDE SEQUENCE [LARGE SCALE GENOMIC DNA]</scope>
    <source>
        <strain evidence="3">CGMCC 1.18578</strain>
    </source>
</reference>
<dbReference type="Proteomes" id="UP001596108">
    <property type="component" value="Unassembled WGS sequence"/>
</dbReference>
<name>A0ABW0R4F0_9BACL</name>
<comment type="caution">
    <text evidence="2">The sequence shown here is derived from an EMBL/GenBank/DDBJ whole genome shotgun (WGS) entry which is preliminary data.</text>
</comment>
<keyword evidence="1" id="KW-0472">Membrane</keyword>
<evidence type="ECO:0000256" key="1">
    <source>
        <dbReference type="SAM" id="Phobius"/>
    </source>
</evidence>
<accession>A0ABW0R4F0</accession>
<organism evidence="2 3">
    <name type="scientific">Cohnella yongneupensis</name>
    <dbReference type="NCBI Taxonomy" id="425006"/>
    <lineage>
        <taxon>Bacteria</taxon>
        <taxon>Bacillati</taxon>
        <taxon>Bacillota</taxon>
        <taxon>Bacilli</taxon>
        <taxon>Bacillales</taxon>
        <taxon>Paenibacillaceae</taxon>
        <taxon>Cohnella</taxon>
    </lineage>
</organism>
<feature type="transmembrane region" description="Helical" evidence="1">
    <location>
        <begin position="29"/>
        <end position="47"/>
    </location>
</feature>
<protein>
    <submittedName>
        <fullName evidence="2">Pilus assembly protein</fullName>
    </submittedName>
</protein>